<comment type="caution">
    <text evidence="4">The sequence shown here is derived from an EMBL/GenBank/DDBJ whole genome shotgun (WGS) entry which is preliminary data.</text>
</comment>
<reference evidence="4" key="2">
    <citation type="submission" date="2020-09" db="EMBL/GenBank/DDBJ databases">
        <authorList>
            <person name="Sun Q."/>
            <person name="Ohkuma M."/>
        </authorList>
    </citation>
    <scope>NUCLEOTIDE SEQUENCE</scope>
    <source>
        <strain evidence="4">JCM 3086</strain>
    </source>
</reference>
<dbReference type="Proteomes" id="UP000657574">
    <property type="component" value="Unassembled WGS sequence"/>
</dbReference>
<sequence>MSKQSFQRARSTESKQQRADSLVRAARELALESGVRSVTLTAVAERAGVHHSAVRRYFDSHKDVLLRLAAQGWDRWADAVCERLHEGPVSPGRLAETLTDTLAADPLLCDLFANVPLHLEPDVEVDNVIAFKRSSRGAIDRMHGAIAAATTGFDDAAAFDAITATNALAATLWQVSHPGAPLAAALRKDPELMYLGTEKFEQTLARLLTATFTGLAAR</sequence>
<dbReference type="PANTHER" id="PTHR30055:SF178">
    <property type="entry name" value="POSSIBLE TRANSCRIPTIONAL REGULATORY PROTEIN"/>
    <property type="match status" value="1"/>
</dbReference>
<evidence type="ECO:0000256" key="2">
    <source>
        <dbReference type="PROSITE-ProRule" id="PRU00335"/>
    </source>
</evidence>
<reference evidence="4" key="1">
    <citation type="journal article" date="2014" name="Int. J. Syst. Evol. Microbiol.">
        <title>Complete genome sequence of Corynebacterium casei LMG S-19264T (=DSM 44701T), isolated from a smear-ripened cheese.</title>
        <authorList>
            <consortium name="US DOE Joint Genome Institute (JGI-PGF)"/>
            <person name="Walter F."/>
            <person name="Albersmeier A."/>
            <person name="Kalinowski J."/>
            <person name="Ruckert C."/>
        </authorList>
    </citation>
    <scope>NUCLEOTIDE SEQUENCE</scope>
    <source>
        <strain evidence="4">JCM 3086</strain>
    </source>
</reference>
<dbReference type="Gene3D" id="1.10.357.10">
    <property type="entry name" value="Tetracycline Repressor, domain 2"/>
    <property type="match status" value="1"/>
</dbReference>
<feature type="DNA-binding region" description="H-T-H motif" evidence="2">
    <location>
        <begin position="39"/>
        <end position="58"/>
    </location>
</feature>
<dbReference type="Pfam" id="PF00440">
    <property type="entry name" value="TetR_N"/>
    <property type="match status" value="1"/>
</dbReference>
<protein>
    <submittedName>
        <fullName evidence="4">Transcriptional regulator</fullName>
    </submittedName>
</protein>
<evidence type="ECO:0000313" key="4">
    <source>
        <dbReference type="EMBL" id="GGJ42322.1"/>
    </source>
</evidence>
<dbReference type="PRINTS" id="PR00455">
    <property type="entry name" value="HTHTETR"/>
</dbReference>
<dbReference type="RefSeq" id="WP_189314569.1">
    <property type="nucleotide sequence ID" value="NZ_BMQA01000027.1"/>
</dbReference>
<dbReference type="SUPFAM" id="SSF46689">
    <property type="entry name" value="Homeodomain-like"/>
    <property type="match status" value="1"/>
</dbReference>
<evidence type="ECO:0000313" key="5">
    <source>
        <dbReference type="Proteomes" id="UP000657574"/>
    </source>
</evidence>
<organism evidence="4 5">
    <name type="scientific">Streptomyces brasiliensis</name>
    <dbReference type="NCBI Taxonomy" id="1954"/>
    <lineage>
        <taxon>Bacteria</taxon>
        <taxon>Bacillati</taxon>
        <taxon>Actinomycetota</taxon>
        <taxon>Actinomycetes</taxon>
        <taxon>Kitasatosporales</taxon>
        <taxon>Streptomycetaceae</taxon>
        <taxon>Streptomyces</taxon>
    </lineage>
</organism>
<evidence type="ECO:0000256" key="1">
    <source>
        <dbReference type="ARBA" id="ARBA00023125"/>
    </source>
</evidence>
<dbReference type="PROSITE" id="PS50977">
    <property type="entry name" value="HTH_TETR_2"/>
    <property type="match status" value="1"/>
</dbReference>
<dbReference type="Pfam" id="PF17929">
    <property type="entry name" value="TetR_C_34"/>
    <property type="match status" value="1"/>
</dbReference>
<dbReference type="PANTHER" id="PTHR30055">
    <property type="entry name" value="HTH-TYPE TRANSCRIPTIONAL REGULATOR RUTR"/>
    <property type="match status" value="1"/>
</dbReference>
<feature type="domain" description="HTH tetR-type" evidence="3">
    <location>
        <begin position="16"/>
        <end position="76"/>
    </location>
</feature>
<evidence type="ECO:0000259" key="3">
    <source>
        <dbReference type="PROSITE" id="PS50977"/>
    </source>
</evidence>
<keyword evidence="1 2" id="KW-0238">DNA-binding</keyword>
<dbReference type="InterPro" id="IPR009057">
    <property type="entry name" value="Homeodomain-like_sf"/>
</dbReference>
<proteinExistence type="predicted"/>
<dbReference type="EMBL" id="BMQA01000027">
    <property type="protein sequence ID" value="GGJ42322.1"/>
    <property type="molecule type" value="Genomic_DNA"/>
</dbReference>
<dbReference type="GO" id="GO:0000976">
    <property type="term" value="F:transcription cis-regulatory region binding"/>
    <property type="evidence" value="ECO:0007669"/>
    <property type="project" value="TreeGrafter"/>
</dbReference>
<keyword evidence="5" id="KW-1185">Reference proteome</keyword>
<accession>A0A917L4D4</accession>
<dbReference type="GO" id="GO:0003700">
    <property type="term" value="F:DNA-binding transcription factor activity"/>
    <property type="evidence" value="ECO:0007669"/>
    <property type="project" value="TreeGrafter"/>
</dbReference>
<dbReference type="InterPro" id="IPR001647">
    <property type="entry name" value="HTH_TetR"/>
</dbReference>
<dbReference type="AlphaFoldDB" id="A0A917L4D4"/>
<name>A0A917L4D4_9ACTN</name>
<gene>
    <name evidence="4" type="ORF">GCM10010121_061800</name>
</gene>
<dbReference type="InterPro" id="IPR050109">
    <property type="entry name" value="HTH-type_TetR-like_transc_reg"/>
</dbReference>
<dbReference type="InterPro" id="IPR041483">
    <property type="entry name" value="TetR_C_34"/>
</dbReference>